<dbReference type="Proteomes" id="UP000466442">
    <property type="component" value="Unassembled WGS sequence"/>
</dbReference>
<dbReference type="AlphaFoldDB" id="A0A8S9WQC7"/>
<proteinExistence type="predicted"/>
<sequence length="68" mass="7322">MLSSHLRSSAASASPSPASATSEHERRCHVFHVRVYFPVNFSSVLQPSKWSEGLLTISAASLQVGVPQ</sequence>
<evidence type="ECO:0000256" key="1">
    <source>
        <dbReference type="SAM" id="MobiDB-lite"/>
    </source>
</evidence>
<name>A0A8S9WQC7_APOLU</name>
<protein>
    <submittedName>
        <fullName evidence="2">Uncharacterized protein</fullName>
    </submittedName>
</protein>
<evidence type="ECO:0000313" key="3">
    <source>
        <dbReference type="Proteomes" id="UP000466442"/>
    </source>
</evidence>
<evidence type="ECO:0000313" key="2">
    <source>
        <dbReference type="EMBL" id="KAF6198857.1"/>
    </source>
</evidence>
<keyword evidence="3" id="KW-1185">Reference proteome</keyword>
<feature type="region of interest" description="Disordered" evidence="1">
    <location>
        <begin position="1"/>
        <end position="24"/>
    </location>
</feature>
<organism evidence="2 3">
    <name type="scientific">Apolygus lucorum</name>
    <name type="common">Small green plant bug</name>
    <name type="synonym">Lygocoris lucorum</name>
    <dbReference type="NCBI Taxonomy" id="248454"/>
    <lineage>
        <taxon>Eukaryota</taxon>
        <taxon>Metazoa</taxon>
        <taxon>Ecdysozoa</taxon>
        <taxon>Arthropoda</taxon>
        <taxon>Hexapoda</taxon>
        <taxon>Insecta</taxon>
        <taxon>Pterygota</taxon>
        <taxon>Neoptera</taxon>
        <taxon>Paraneoptera</taxon>
        <taxon>Hemiptera</taxon>
        <taxon>Heteroptera</taxon>
        <taxon>Panheteroptera</taxon>
        <taxon>Cimicomorpha</taxon>
        <taxon>Miridae</taxon>
        <taxon>Mirini</taxon>
        <taxon>Apolygus</taxon>
    </lineage>
</organism>
<dbReference type="EMBL" id="WIXP02000015">
    <property type="protein sequence ID" value="KAF6198857.1"/>
    <property type="molecule type" value="Genomic_DNA"/>
</dbReference>
<accession>A0A8S9WQC7</accession>
<gene>
    <name evidence="2" type="ORF">GE061_006880</name>
</gene>
<feature type="compositionally biased region" description="Low complexity" evidence="1">
    <location>
        <begin position="8"/>
        <end position="20"/>
    </location>
</feature>
<comment type="caution">
    <text evidence="2">The sequence shown here is derived from an EMBL/GenBank/DDBJ whole genome shotgun (WGS) entry which is preliminary data.</text>
</comment>
<reference evidence="2" key="1">
    <citation type="journal article" date="2021" name="Mol. Ecol. Resour.">
        <title>Apolygus lucorum genome provides insights into omnivorousness and mesophyll feeding.</title>
        <authorList>
            <person name="Liu Y."/>
            <person name="Liu H."/>
            <person name="Wang H."/>
            <person name="Huang T."/>
            <person name="Liu B."/>
            <person name="Yang B."/>
            <person name="Yin L."/>
            <person name="Li B."/>
            <person name="Zhang Y."/>
            <person name="Zhang S."/>
            <person name="Jiang F."/>
            <person name="Zhang X."/>
            <person name="Ren Y."/>
            <person name="Wang B."/>
            <person name="Wang S."/>
            <person name="Lu Y."/>
            <person name="Wu K."/>
            <person name="Fan W."/>
            <person name="Wang G."/>
        </authorList>
    </citation>
    <scope>NUCLEOTIDE SEQUENCE</scope>
    <source>
        <strain evidence="2">12Hb</strain>
    </source>
</reference>